<organism evidence="1 2">
    <name type="scientific">candidate division WWE3 bacterium CG_4_9_14_0_2_um_filter_48_10</name>
    <dbReference type="NCBI Taxonomy" id="1975078"/>
    <lineage>
        <taxon>Bacteria</taxon>
        <taxon>Katanobacteria</taxon>
    </lineage>
</organism>
<comment type="caution">
    <text evidence="1">The sequence shown here is derived from an EMBL/GenBank/DDBJ whole genome shotgun (WGS) entry which is preliminary data.</text>
</comment>
<evidence type="ECO:0000313" key="1">
    <source>
        <dbReference type="EMBL" id="PJC23102.1"/>
    </source>
</evidence>
<name>A0A2M8EK29_UNCKA</name>
<evidence type="ECO:0000313" key="2">
    <source>
        <dbReference type="Proteomes" id="UP000228781"/>
    </source>
</evidence>
<accession>A0A2M8EK29</accession>
<dbReference type="AlphaFoldDB" id="A0A2M8EK29"/>
<dbReference type="EMBL" id="PFSK01000010">
    <property type="protein sequence ID" value="PJC23102.1"/>
    <property type="molecule type" value="Genomic_DNA"/>
</dbReference>
<proteinExistence type="predicted"/>
<sequence>MDGSQSCTELVLVQGSQDLNNRIFFLQRWGAKTHCLWRLSQLCWLGQISEKEDGMIPQGIFVDPGFRGYGSAEVQVLRQEPLDLSEVQRVLDRDENHVTVLTCCGKPVVLRLEEAKKLGL</sequence>
<dbReference type="Proteomes" id="UP000228781">
    <property type="component" value="Unassembled WGS sequence"/>
</dbReference>
<protein>
    <submittedName>
        <fullName evidence="1">Uncharacterized protein</fullName>
    </submittedName>
</protein>
<reference evidence="2" key="1">
    <citation type="submission" date="2017-09" db="EMBL/GenBank/DDBJ databases">
        <title>Depth-based differentiation of microbial function through sediment-hosted aquifers and enrichment of novel symbionts in the deep terrestrial subsurface.</title>
        <authorList>
            <person name="Probst A.J."/>
            <person name="Ladd B."/>
            <person name="Jarett J.K."/>
            <person name="Geller-Mcgrath D.E."/>
            <person name="Sieber C.M.K."/>
            <person name="Emerson J.B."/>
            <person name="Anantharaman K."/>
            <person name="Thomas B.C."/>
            <person name="Malmstrom R."/>
            <person name="Stieglmeier M."/>
            <person name="Klingl A."/>
            <person name="Woyke T."/>
            <person name="Ryan C.M."/>
            <person name="Banfield J.F."/>
        </authorList>
    </citation>
    <scope>NUCLEOTIDE SEQUENCE [LARGE SCALE GENOMIC DNA]</scope>
</reference>
<gene>
    <name evidence="1" type="ORF">CO059_00645</name>
</gene>